<dbReference type="Pfam" id="PF09949">
    <property type="entry name" value="APP1_cat"/>
    <property type="match status" value="1"/>
</dbReference>
<evidence type="ECO:0000313" key="3">
    <source>
        <dbReference type="Proteomes" id="UP000033054"/>
    </source>
</evidence>
<gene>
    <name evidence="2" type="ORF">SD10_07645</name>
</gene>
<feature type="domain" description="Phosphatidate phosphatase APP1 catalytic" evidence="1">
    <location>
        <begin position="157"/>
        <end position="313"/>
    </location>
</feature>
<dbReference type="PANTHER" id="PTHR28208">
    <property type="entry name" value="PHOSPHATIDATE PHOSPHATASE APP1"/>
    <property type="match status" value="1"/>
</dbReference>
<proteinExistence type="predicted"/>
<organism evidence="2 3">
    <name type="scientific">Spirosoma radiotolerans</name>
    <dbReference type="NCBI Taxonomy" id="1379870"/>
    <lineage>
        <taxon>Bacteria</taxon>
        <taxon>Pseudomonadati</taxon>
        <taxon>Bacteroidota</taxon>
        <taxon>Cytophagia</taxon>
        <taxon>Cytophagales</taxon>
        <taxon>Cytophagaceae</taxon>
        <taxon>Spirosoma</taxon>
    </lineage>
</organism>
<dbReference type="PATRIC" id="fig|1379870.5.peg.1659"/>
<sequence length="357" mass="40686">MDTVQFPFGYKQKISLKGRLKHYLLTLLRVTDQPVVKVYRGFGNDKHLTVYGHVFRRSAMPRQKYRDIDFINLLAVLRLFLVRPYPNTLVRLYVEDQTVQVISDADGCFQADIPLPVPLPPGWHSVRAQLISQTLTPETVLAEGEGQVLLPHPSQFMCISDIDDTFLVSHSATIAKRLLVLLTENAHSRMPFEGVVAHYQLLAGANNGLHASNPFFYVSSSEWNLYDYILEFSQKNGLPEGVYRLSPLKRLSQVLKTGKGKHHTKFDRIAQILETYPDQQFVLLGDDSQQDPIIYESVVQRYTQQIRCVYIRQIHAKHKGRTIALMARIEAKGVASCYFAHSADARQHSLKIGLIDR</sequence>
<dbReference type="PANTHER" id="PTHR28208:SF3">
    <property type="entry name" value="PHOSPHATIDATE PHOSPHATASE APP1"/>
    <property type="match status" value="1"/>
</dbReference>
<accession>A0A0E3ZT88</accession>
<name>A0A0E3ZT88_9BACT</name>
<dbReference type="Proteomes" id="UP000033054">
    <property type="component" value="Chromosome"/>
</dbReference>
<dbReference type="OrthoDB" id="9789875at2"/>
<protein>
    <recommendedName>
        <fullName evidence="1">Phosphatidate phosphatase APP1 catalytic domain-containing protein</fullName>
    </recommendedName>
</protein>
<dbReference type="InterPro" id="IPR019236">
    <property type="entry name" value="APP1_cat"/>
</dbReference>
<evidence type="ECO:0000313" key="2">
    <source>
        <dbReference type="EMBL" id="AKD54798.1"/>
    </source>
</evidence>
<dbReference type="HOGENOM" id="CLU_038931_1_0_10"/>
<evidence type="ECO:0000259" key="1">
    <source>
        <dbReference type="Pfam" id="PF09949"/>
    </source>
</evidence>
<reference evidence="2 3" key="1">
    <citation type="journal article" date="2014" name="Curr. Microbiol.">
        <title>Spirosoma radiotolerans sp. nov., a gamma-radiation-resistant bacterium isolated from gamma ray-irradiated soil.</title>
        <authorList>
            <person name="Lee J.J."/>
            <person name="Srinivasan S."/>
            <person name="Lim S."/>
            <person name="Joe M."/>
            <person name="Im S."/>
            <person name="Bae S.I."/>
            <person name="Park K.R."/>
            <person name="Han J.H."/>
            <person name="Park S.H."/>
            <person name="Joo B.M."/>
            <person name="Park S.J."/>
            <person name="Kim M.K."/>
        </authorList>
    </citation>
    <scope>NUCLEOTIDE SEQUENCE [LARGE SCALE GENOMIC DNA]</scope>
    <source>
        <strain evidence="2 3">DG5A</strain>
    </source>
</reference>
<dbReference type="InterPro" id="IPR052935">
    <property type="entry name" value="Mg2+_PAP"/>
</dbReference>
<keyword evidence="3" id="KW-1185">Reference proteome</keyword>
<dbReference type="EMBL" id="CP010429">
    <property type="protein sequence ID" value="AKD54798.1"/>
    <property type="molecule type" value="Genomic_DNA"/>
</dbReference>
<dbReference type="STRING" id="1379870.SD10_07645"/>
<dbReference type="AlphaFoldDB" id="A0A0E3ZT88"/>
<dbReference type="KEGG" id="srd:SD10_07645"/>
<dbReference type="GO" id="GO:0008195">
    <property type="term" value="F:phosphatidate phosphatase activity"/>
    <property type="evidence" value="ECO:0007669"/>
    <property type="project" value="InterPro"/>
</dbReference>